<comment type="similarity">
    <text evidence="2">Belongs to the peptidase S54 family.</text>
</comment>
<dbReference type="Proteomes" id="UP001596086">
    <property type="component" value="Unassembled WGS sequence"/>
</dbReference>
<accession>A0ABW0S2P5</accession>
<dbReference type="PANTHER" id="PTHR43731">
    <property type="entry name" value="RHOMBOID PROTEASE"/>
    <property type="match status" value="1"/>
</dbReference>
<gene>
    <name evidence="9" type="ORF">ACFPO9_21550</name>
</gene>
<protein>
    <submittedName>
        <fullName evidence="9">Rhomboid family intramembrane serine protease</fullName>
        <ecNumber evidence="9">3.4.21.-</ecNumber>
    </submittedName>
</protein>
<dbReference type="RefSeq" id="WP_379774700.1">
    <property type="nucleotide sequence ID" value="NZ_JBHSMZ010000016.1"/>
</dbReference>
<dbReference type="GO" id="GO:0006508">
    <property type="term" value="P:proteolysis"/>
    <property type="evidence" value="ECO:0007669"/>
    <property type="project" value="UniProtKB-KW"/>
</dbReference>
<keyword evidence="4 9" id="KW-0378">Hydrolase</keyword>
<dbReference type="Pfam" id="PF01694">
    <property type="entry name" value="Rhomboid"/>
    <property type="match status" value="1"/>
</dbReference>
<keyword evidence="9" id="KW-0645">Protease</keyword>
<organism evidence="9 10">
    <name type="scientific">Massilia aerilata</name>
    <dbReference type="NCBI Taxonomy" id="453817"/>
    <lineage>
        <taxon>Bacteria</taxon>
        <taxon>Pseudomonadati</taxon>
        <taxon>Pseudomonadota</taxon>
        <taxon>Betaproteobacteria</taxon>
        <taxon>Burkholderiales</taxon>
        <taxon>Oxalobacteraceae</taxon>
        <taxon>Telluria group</taxon>
        <taxon>Massilia</taxon>
    </lineage>
</organism>
<evidence type="ECO:0000256" key="1">
    <source>
        <dbReference type="ARBA" id="ARBA00004141"/>
    </source>
</evidence>
<reference evidence="10" key="1">
    <citation type="journal article" date="2019" name="Int. J. Syst. Evol. Microbiol.">
        <title>The Global Catalogue of Microorganisms (GCM) 10K type strain sequencing project: providing services to taxonomists for standard genome sequencing and annotation.</title>
        <authorList>
            <consortium name="The Broad Institute Genomics Platform"/>
            <consortium name="The Broad Institute Genome Sequencing Center for Infectious Disease"/>
            <person name="Wu L."/>
            <person name="Ma J."/>
        </authorList>
    </citation>
    <scope>NUCLEOTIDE SEQUENCE [LARGE SCALE GENOMIC DNA]</scope>
    <source>
        <strain evidence="10">CGMCC 4.5798</strain>
    </source>
</reference>
<comment type="subcellular location">
    <subcellularLocation>
        <location evidence="1">Membrane</location>
        <topology evidence="1">Multi-pass membrane protein</topology>
    </subcellularLocation>
</comment>
<evidence type="ECO:0000259" key="8">
    <source>
        <dbReference type="Pfam" id="PF01694"/>
    </source>
</evidence>
<evidence type="ECO:0000256" key="3">
    <source>
        <dbReference type="ARBA" id="ARBA00022692"/>
    </source>
</evidence>
<dbReference type="Gene3D" id="1.20.1540.10">
    <property type="entry name" value="Rhomboid-like"/>
    <property type="match status" value="1"/>
</dbReference>
<evidence type="ECO:0000256" key="6">
    <source>
        <dbReference type="ARBA" id="ARBA00023136"/>
    </source>
</evidence>
<evidence type="ECO:0000256" key="4">
    <source>
        <dbReference type="ARBA" id="ARBA00022801"/>
    </source>
</evidence>
<dbReference type="InterPro" id="IPR050925">
    <property type="entry name" value="Rhomboid_protease_S54"/>
</dbReference>
<dbReference type="InterPro" id="IPR035952">
    <property type="entry name" value="Rhomboid-like_sf"/>
</dbReference>
<evidence type="ECO:0000313" key="9">
    <source>
        <dbReference type="EMBL" id="MFC5551112.1"/>
    </source>
</evidence>
<feature type="transmembrane region" description="Helical" evidence="7">
    <location>
        <begin position="277"/>
        <end position="298"/>
    </location>
</feature>
<proteinExistence type="inferred from homology"/>
<keyword evidence="6 7" id="KW-0472">Membrane</keyword>
<keyword evidence="3 7" id="KW-0812">Transmembrane</keyword>
<keyword evidence="10" id="KW-1185">Reference proteome</keyword>
<dbReference type="EC" id="3.4.21.-" evidence="9"/>
<feature type="transmembrane region" description="Helical" evidence="7">
    <location>
        <begin position="362"/>
        <end position="379"/>
    </location>
</feature>
<evidence type="ECO:0000256" key="7">
    <source>
        <dbReference type="SAM" id="Phobius"/>
    </source>
</evidence>
<dbReference type="PANTHER" id="PTHR43731:SF14">
    <property type="entry name" value="PRESENILIN-ASSOCIATED RHOMBOID-LIKE PROTEIN, MITOCHONDRIAL"/>
    <property type="match status" value="1"/>
</dbReference>
<evidence type="ECO:0000256" key="2">
    <source>
        <dbReference type="ARBA" id="ARBA00009045"/>
    </source>
</evidence>
<sequence>MTLGVQEKAEVFAVRFYRGGPNWPSNPFRLQGPGQLAVEADFLLLRGSIHRSFRFPKKAEQRLRKADVVNVRTWGEDVIFDLVGVDGAQEVGFSAAGREAAKTIAAALPSRRTPAFEAEAHAERVAFHDRIDYWSPSTPVIWTLLGANIAIFVLMWLERQGYGAPSFKLPGWNSAAAMQGHLQLWKQGLLNVAGGGHWKLQLASFTGWGPEVHPFLPQLQLVNWGSNLPSRTLRAGEWWRILTSAFLHGNLLHLAMNMFTLWQVGQLVERIFGSLRFAGLYLLAAIGGSAGSLLWGLLSHHPVNSVGASGAIFGIIGGLFAFIGREHSGVPPTVVQDLRASIGPFLLFNIGAGFLYPHTDNAAHIGGLVGGWLAGHLLARSLHVPGQRAA</sequence>
<evidence type="ECO:0000313" key="10">
    <source>
        <dbReference type="Proteomes" id="UP001596086"/>
    </source>
</evidence>
<feature type="domain" description="Peptidase S54 rhomboid" evidence="8">
    <location>
        <begin position="236"/>
        <end position="380"/>
    </location>
</feature>
<dbReference type="EMBL" id="JBHSMZ010000016">
    <property type="protein sequence ID" value="MFC5551112.1"/>
    <property type="molecule type" value="Genomic_DNA"/>
</dbReference>
<dbReference type="GO" id="GO:0008233">
    <property type="term" value="F:peptidase activity"/>
    <property type="evidence" value="ECO:0007669"/>
    <property type="project" value="UniProtKB-KW"/>
</dbReference>
<name>A0ABW0S2P5_9BURK</name>
<keyword evidence="5 7" id="KW-1133">Transmembrane helix</keyword>
<dbReference type="InterPro" id="IPR022764">
    <property type="entry name" value="Peptidase_S54_rhomboid_dom"/>
</dbReference>
<feature type="transmembrane region" description="Helical" evidence="7">
    <location>
        <begin position="304"/>
        <end position="324"/>
    </location>
</feature>
<dbReference type="SUPFAM" id="SSF144091">
    <property type="entry name" value="Rhomboid-like"/>
    <property type="match status" value="1"/>
</dbReference>
<comment type="caution">
    <text evidence="9">The sequence shown here is derived from an EMBL/GenBank/DDBJ whole genome shotgun (WGS) entry which is preliminary data.</text>
</comment>
<evidence type="ECO:0000256" key="5">
    <source>
        <dbReference type="ARBA" id="ARBA00022989"/>
    </source>
</evidence>